<dbReference type="PANTHER" id="PTHR11857">
    <property type="entry name" value="ODORANT BINDING PROTEIN-RELATED"/>
    <property type="match status" value="1"/>
</dbReference>
<dbReference type="SMART" id="SM00708">
    <property type="entry name" value="PhBP"/>
    <property type="match status" value="1"/>
</dbReference>
<dbReference type="GO" id="GO:0005549">
    <property type="term" value="F:odorant binding"/>
    <property type="evidence" value="ECO:0007669"/>
    <property type="project" value="InterPro"/>
</dbReference>
<evidence type="ECO:0000256" key="2">
    <source>
        <dbReference type="ARBA" id="ARBA00022525"/>
    </source>
</evidence>
<name>A0A1I9HZP6_9CUCU</name>
<keyword evidence="3 5" id="KW-0732">Signal</keyword>
<keyword evidence="2" id="KW-0964">Secreted</keyword>
<feature type="chain" id="PRO_5012633617" evidence="5">
    <location>
        <begin position="17"/>
        <end position="145"/>
    </location>
</feature>
<dbReference type="SUPFAM" id="SSF47565">
    <property type="entry name" value="Insect pheromone/odorant-binding proteins"/>
    <property type="match status" value="1"/>
</dbReference>
<dbReference type="CDD" id="cd23992">
    <property type="entry name" value="PBP_GOBP"/>
    <property type="match status" value="1"/>
</dbReference>
<dbReference type="EMBL" id="KF984167">
    <property type="protein sequence ID" value="AIX97050.1"/>
    <property type="molecule type" value="mRNA"/>
</dbReference>
<gene>
    <name evidence="6" type="primary">obp4</name>
</gene>
<dbReference type="Gene3D" id="1.10.238.20">
    <property type="entry name" value="Pheromone/general odorant binding protein domain"/>
    <property type="match status" value="1"/>
</dbReference>
<comment type="subcellular location">
    <subcellularLocation>
        <location evidence="1">Secreted</location>
    </subcellularLocation>
</comment>
<dbReference type="Pfam" id="PF01395">
    <property type="entry name" value="PBP_GOBP"/>
    <property type="match status" value="1"/>
</dbReference>
<dbReference type="AlphaFoldDB" id="A0A1I9HZP6"/>
<reference evidence="6" key="2">
    <citation type="journal article" date="2014" name="Comp. Biochem. Physiol. Part D Genomics Proteomics">
        <title>Analysis of chemosensory gene families in the beetle Monochamus alternatus and its parasitoid Dastarcus helophoroides.</title>
        <authorList>
            <person name="Wang J."/>
            <person name="Li D.Z."/>
            <person name="Min S.F."/>
            <person name="Mi F."/>
            <person name="Zhou S.S."/>
            <person name="Wang M.Q."/>
        </authorList>
    </citation>
    <scope>NUCLEOTIDE SEQUENCE</scope>
</reference>
<evidence type="ECO:0000256" key="4">
    <source>
        <dbReference type="ARBA" id="ARBA00023157"/>
    </source>
</evidence>
<reference evidence="6" key="1">
    <citation type="submission" date="2013-12" db="EMBL/GenBank/DDBJ databases">
        <authorList>
            <person name="Schubert J."/>
        </authorList>
    </citation>
    <scope>NUCLEOTIDE SEQUENCE</scope>
</reference>
<evidence type="ECO:0000256" key="3">
    <source>
        <dbReference type="ARBA" id="ARBA00022729"/>
    </source>
</evidence>
<dbReference type="InterPro" id="IPR006170">
    <property type="entry name" value="PBP/GOBP"/>
</dbReference>
<feature type="signal peptide" evidence="5">
    <location>
        <begin position="1"/>
        <end position="16"/>
    </location>
</feature>
<evidence type="ECO:0000256" key="1">
    <source>
        <dbReference type="ARBA" id="ARBA00004613"/>
    </source>
</evidence>
<accession>A0A1I9HZP6</accession>
<proteinExistence type="evidence at transcript level"/>
<protein>
    <submittedName>
        <fullName evidence="6">Odorant-binding protein 4</fullName>
    </submittedName>
</protein>
<organism evidence="6">
    <name type="scientific">Dastarcus helophoroides</name>
    <dbReference type="NCBI Taxonomy" id="1169899"/>
    <lineage>
        <taxon>Eukaryota</taxon>
        <taxon>Metazoa</taxon>
        <taxon>Ecdysozoa</taxon>
        <taxon>Arthropoda</taxon>
        <taxon>Hexapoda</taxon>
        <taxon>Insecta</taxon>
        <taxon>Pterygota</taxon>
        <taxon>Neoptera</taxon>
        <taxon>Endopterygota</taxon>
        <taxon>Coleoptera</taxon>
        <taxon>Polyphaga</taxon>
        <taxon>Cucujiformia</taxon>
        <taxon>Coccinelloidea</taxon>
        <taxon>Bothrideridae</taxon>
        <taxon>Dastarcus</taxon>
    </lineage>
</organism>
<dbReference type="FunFam" id="1.10.238.20:FF:000006">
    <property type="entry name" value="Odorant binding protein 15"/>
    <property type="match status" value="1"/>
</dbReference>
<evidence type="ECO:0000313" key="6">
    <source>
        <dbReference type="EMBL" id="AIX97050.1"/>
    </source>
</evidence>
<evidence type="ECO:0000256" key="5">
    <source>
        <dbReference type="SAM" id="SignalP"/>
    </source>
</evidence>
<dbReference type="GO" id="GO:0007608">
    <property type="term" value="P:sensory perception of smell"/>
    <property type="evidence" value="ECO:0007669"/>
    <property type="project" value="TreeGrafter"/>
</dbReference>
<dbReference type="PANTHER" id="PTHR11857:SF42">
    <property type="entry name" value="GENERAL ODORANT-BINDING PROTEIN 19D-RELATED"/>
    <property type="match status" value="1"/>
</dbReference>
<dbReference type="GO" id="GO:0005615">
    <property type="term" value="C:extracellular space"/>
    <property type="evidence" value="ECO:0007669"/>
    <property type="project" value="TreeGrafter"/>
</dbReference>
<sequence>MKSYLVFLCVVVAANALSQEFKDKVMAKLQAAAEKCTEETGATADDIAGLIAKKPPTTHEGQCMIFCMHKIFKVQKDDGSTGGEEAIKFLDPLKENDPALHDKMVQIYQTCANAPTDPDPCVFATNLATCGIKTARELGIEDPFM</sequence>
<dbReference type="InterPro" id="IPR036728">
    <property type="entry name" value="PBP_GOBP_sf"/>
</dbReference>
<keyword evidence="4" id="KW-1015">Disulfide bond</keyword>